<evidence type="ECO:0000256" key="13">
    <source>
        <dbReference type="HAMAP-Rule" id="MF_00394"/>
    </source>
</evidence>
<evidence type="ECO:0000259" key="19">
    <source>
        <dbReference type="Pfam" id="PF07479"/>
    </source>
</evidence>
<dbReference type="InterPro" id="IPR006109">
    <property type="entry name" value="G3P_DH_NAD-dep_C"/>
</dbReference>
<keyword evidence="2 13" id="KW-0444">Lipid biosynthesis</keyword>
<dbReference type="NCBIfam" id="NF000942">
    <property type="entry name" value="PRK00094.1-4"/>
    <property type="match status" value="1"/>
</dbReference>
<dbReference type="GO" id="GO:0051287">
    <property type="term" value="F:NAD binding"/>
    <property type="evidence" value="ECO:0007669"/>
    <property type="project" value="InterPro"/>
</dbReference>
<evidence type="ECO:0000256" key="11">
    <source>
        <dbReference type="ARBA" id="ARBA00069372"/>
    </source>
</evidence>
<evidence type="ECO:0000256" key="15">
    <source>
        <dbReference type="PIRSR" id="PIRSR000114-2"/>
    </source>
</evidence>
<keyword evidence="3 13" id="KW-0521">NADP</keyword>
<evidence type="ECO:0000256" key="7">
    <source>
        <dbReference type="ARBA" id="ARBA00023209"/>
    </source>
</evidence>
<dbReference type="PANTHER" id="PTHR11728">
    <property type="entry name" value="GLYCEROL-3-PHOSPHATE DEHYDROGENASE"/>
    <property type="match status" value="1"/>
</dbReference>
<dbReference type="Proteomes" id="UP000604083">
    <property type="component" value="Unassembled WGS sequence"/>
</dbReference>
<comment type="catalytic activity">
    <reaction evidence="13">
        <text>sn-glycerol 3-phosphate + NAD(+) = dihydroxyacetone phosphate + NADH + H(+)</text>
        <dbReference type="Rhea" id="RHEA:11092"/>
        <dbReference type="ChEBI" id="CHEBI:15378"/>
        <dbReference type="ChEBI" id="CHEBI:57540"/>
        <dbReference type="ChEBI" id="CHEBI:57597"/>
        <dbReference type="ChEBI" id="CHEBI:57642"/>
        <dbReference type="ChEBI" id="CHEBI:57945"/>
        <dbReference type="EC" id="1.1.1.94"/>
    </reaction>
</comment>
<feature type="binding site" evidence="13">
    <location>
        <position position="105"/>
    </location>
    <ligand>
        <name>NADPH</name>
        <dbReference type="ChEBI" id="CHEBI:57783"/>
    </ligand>
</feature>
<dbReference type="PRINTS" id="PR00077">
    <property type="entry name" value="GPDHDRGNASE"/>
</dbReference>
<dbReference type="GO" id="GO:0047952">
    <property type="term" value="F:glycerol-3-phosphate dehydrogenase [NAD(P)+] activity"/>
    <property type="evidence" value="ECO:0007669"/>
    <property type="project" value="UniProtKB-UniRule"/>
</dbReference>
<feature type="binding site" evidence="15">
    <location>
        <begin position="252"/>
        <end position="253"/>
    </location>
    <ligand>
        <name>substrate</name>
    </ligand>
</feature>
<feature type="binding site" evidence="13">
    <location>
        <position position="133"/>
    </location>
    <ligand>
        <name>sn-glycerol 3-phosphate</name>
        <dbReference type="ChEBI" id="CHEBI:57597"/>
    </ligand>
</feature>
<keyword evidence="8 13" id="KW-1208">Phospholipid metabolism</keyword>
<feature type="binding site" evidence="16">
    <location>
        <begin position="7"/>
        <end position="12"/>
    </location>
    <ligand>
        <name>NAD(+)</name>
        <dbReference type="ChEBI" id="CHEBI:57540"/>
    </ligand>
</feature>
<keyword evidence="6 13" id="KW-0443">Lipid metabolism</keyword>
<dbReference type="SUPFAM" id="SSF48179">
    <property type="entry name" value="6-phosphogluconate dehydrogenase C-terminal domain-like"/>
    <property type="match status" value="1"/>
</dbReference>
<evidence type="ECO:0000256" key="5">
    <source>
        <dbReference type="ARBA" id="ARBA00023027"/>
    </source>
</evidence>
<feature type="binding site" evidence="13">
    <location>
        <position position="48"/>
    </location>
    <ligand>
        <name>NADPH</name>
        <dbReference type="ChEBI" id="CHEBI:57783"/>
    </ligand>
</feature>
<dbReference type="FunFam" id="1.10.1040.10:FF:000001">
    <property type="entry name" value="Glycerol-3-phosphate dehydrogenase [NAD(P)+]"/>
    <property type="match status" value="1"/>
</dbReference>
<feature type="binding site" evidence="13">
    <location>
        <position position="31"/>
    </location>
    <ligand>
        <name>NADPH</name>
        <dbReference type="ChEBI" id="CHEBI:57783"/>
    </ligand>
</feature>
<comment type="pathway">
    <text evidence="13">Membrane lipid metabolism; glycerophospholipid metabolism.</text>
</comment>
<evidence type="ECO:0000256" key="2">
    <source>
        <dbReference type="ARBA" id="ARBA00022516"/>
    </source>
</evidence>
<dbReference type="Pfam" id="PF01210">
    <property type="entry name" value="NAD_Gly3P_dh_N"/>
    <property type="match status" value="1"/>
</dbReference>
<feature type="active site" description="Proton acceptor" evidence="13 14">
    <location>
        <position position="188"/>
    </location>
</feature>
<feature type="domain" description="Glycerol-3-phosphate dehydrogenase NAD-dependent N-terminal" evidence="18">
    <location>
        <begin position="3"/>
        <end position="157"/>
    </location>
</feature>
<feature type="binding site" evidence="13">
    <location>
        <position position="252"/>
    </location>
    <ligand>
        <name>NADPH</name>
        <dbReference type="ChEBI" id="CHEBI:57783"/>
    </ligand>
</feature>
<organism evidence="20 21">
    <name type="scientific">Roseibacillus ishigakijimensis</name>
    <dbReference type="NCBI Taxonomy" id="454146"/>
    <lineage>
        <taxon>Bacteria</taxon>
        <taxon>Pseudomonadati</taxon>
        <taxon>Verrucomicrobiota</taxon>
        <taxon>Verrucomicrobiia</taxon>
        <taxon>Verrucomicrobiales</taxon>
        <taxon>Verrucomicrobiaceae</taxon>
        <taxon>Roseibacillus</taxon>
    </lineage>
</organism>
<reference evidence="20" key="1">
    <citation type="submission" date="2021-01" db="EMBL/GenBank/DDBJ databases">
        <title>Modified the classification status of verrucomicrobia.</title>
        <authorList>
            <person name="Feng X."/>
        </authorList>
    </citation>
    <scope>NUCLEOTIDE SEQUENCE</scope>
    <source>
        <strain evidence="20">KCTC 12986</strain>
    </source>
</reference>
<evidence type="ECO:0000256" key="1">
    <source>
        <dbReference type="ARBA" id="ARBA00011009"/>
    </source>
</evidence>
<evidence type="ECO:0000256" key="8">
    <source>
        <dbReference type="ARBA" id="ARBA00023264"/>
    </source>
</evidence>
<feature type="binding site" evidence="16">
    <location>
        <position position="252"/>
    </location>
    <ligand>
        <name>NAD(+)</name>
        <dbReference type="ChEBI" id="CHEBI:57540"/>
    </ligand>
</feature>
<feature type="binding site" evidence="13">
    <location>
        <position position="11"/>
    </location>
    <ligand>
        <name>NADPH</name>
        <dbReference type="ChEBI" id="CHEBI:57783"/>
    </ligand>
</feature>
<evidence type="ECO:0000256" key="10">
    <source>
        <dbReference type="ARBA" id="ARBA00066687"/>
    </source>
</evidence>
<dbReference type="SUPFAM" id="SSF51735">
    <property type="entry name" value="NAD(P)-binding Rossmann-fold domains"/>
    <property type="match status" value="1"/>
</dbReference>
<dbReference type="GO" id="GO:0008654">
    <property type="term" value="P:phospholipid biosynthetic process"/>
    <property type="evidence" value="ECO:0007669"/>
    <property type="project" value="UniProtKB-KW"/>
</dbReference>
<dbReference type="HAMAP" id="MF_00394">
    <property type="entry name" value="NAD_Glyc3P_dehydrog"/>
    <property type="match status" value="1"/>
</dbReference>
<dbReference type="Pfam" id="PF07479">
    <property type="entry name" value="NAD_Gly3P_dh_C"/>
    <property type="match status" value="1"/>
</dbReference>
<keyword evidence="13" id="KW-0547">Nucleotide-binding</keyword>
<keyword evidence="13" id="KW-0963">Cytoplasm</keyword>
<keyword evidence="4 13" id="KW-0560">Oxidoreductase</keyword>
<feature type="binding site" evidence="16">
    <location>
        <position position="137"/>
    </location>
    <ligand>
        <name>NAD(+)</name>
        <dbReference type="ChEBI" id="CHEBI:57540"/>
    </ligand>
</feature>
<comment type="catalytic activity">
    <reaction evidence="9">
        <text>sn-glycerol 3-phosphate + NADP(+) = dihydroxyacetone phosphate + NADPH + H(+)</text>
        <dbReference type="Rhea" id="RHEA:11096"/>
        <dbReference type="ChEBI" id="CHEBI:15378"/>
        <dbReference type="ChEBI" id="CHEBI:57597"/>
        <dbReference type="ChEBI" id="CHEBI:57642"/>
        <dbReference type="ChEBI" id="CHEBI:57783"/>
        <dbReference type="ChEBI" id="CHEBI:58349"/>
        <dbReference type="EC" id="1.1.1.94"/>
    </reaction>
    <physiologicalReaction direction="right-to-left" evidence="9">
        <dbReference type="Rhea" id="RHEA:11098"/>
    </physiologicalReaction>
</comment>
<comment type="function">
    <text evidence="13">Catalyzes the reduction of the glycolytic intermediate dihydroxyacetone phosphate (DHAP) to sn-glycerol 3-phosphate (G3P), the key precursor for phospholipid synthesis.</text>
</comment>
<feature type="binding site" evidence="13">
    <location>
        <position position="105"/>
    </location>
    <ligand>
        <name>sn-glycerol 3-phosphate</name>
        <dbReference type="ChEBI" id="CHEBI:57597"/>
    </ligand>
</feature>
<evidence type="ECO:0000256" key="16">
    <source>
        <dbReference type="PIRSR" id="PIRSR000114-3"/>
    </source>
</evidence>
<dbReference type="InterPro" id="IPR013328">
    <property type="entry name" value="6PGD_dom2"/>
</dbReference>
<dbReference type="RefSeq" id="WP_200392352.1">
    <property type="nucleotide sequence ID" value="NZ_JAENIO010000035.1"/>
</dbReference>
<feature type="binding site" evidence="13">
    <location>
        <position position="252"/>
    </location>
    <ligand>
        <name>sn-glycerol 3-phosphate</name>
        <dbReference type="ChEBI" id="CHEBI:57597"/>
    </ligand>
</feature>
<dbReference type="PIRSF" id="PIRSF000114">
    <property type="entry name" value="Glycerol-3-P_dh"/>
    <property type="match status" value="1"/>
</dbReference>
<evidence type="ECO:0000256" key="9">
    <source>
        <dbReference type="ARBA" id="ARBA00052716"/>
    </source>
</evidence>
<dbReference type="GO" id="GO:0046168">
    <property type="term" value="P:glycerol-3-phosphate catabolic process"/>
    <property type="evidence" value="ECO:0007669"/>
    <property type="project" value="InterPro"/>
</dbReference>
<evidence type="ECO:0000313" key="20">
    <source>
        <dbReference type="EMBL" id="MBK1834918.1"/>
    </source>
</evidence>
<dbReference type="PROSITE" id="PS00957">
    <property type="entry name" value="NAD_G3PDH"/>
    <property type="match status" value="1"/>
</dbReference>
<evidence type="ECO:0000256" key="6">
    <source>
        <dbReference type="ARBA" id="ARBA00023098"/>
    </source>
</evidence>
<evidence type="ECO:0000256" key="3">
    <source>
        <dbReference type="ARBA" id="ARBA00022857"/>
    </source>
</evidence>
<dbReference type="AlphaFoldDB" id="A0A934VIB9"/>
<dbReference type="EMBL" id="JAENIO010000035">
    <property type="protein sequence ID" value="MBK1834918.1"/>
    <property type="molecule type" value="Genomic_DNA"/>
</dbReference>
<dbReference type="EC" id="1.1.1.94" evidence="10 13"/>
<feature type="binding site" evidence="13">
    <location>
        <position position="241"/>
    </location>
    <ligand>
        <name>sn-glycerol 3-phosphate</name>
        <dbReference type="ChEBI" id="CHEBI:57597"/>
    </ligand>
</feature>
<dbReference type="GO" id="GO:0005829">
    <property type="term" value="C:cytosol"/>
    <property type="evidence" value="ECO:0007669"/>
    <property type="project" value="TreeGrafter"/>
</dbReference>
<evidence type="ECO:0000313" key="21">
    <source>
        <dbReference type="Proteomes" id="UP000604083"/>
    </source>
</evidence>
<dbReference type="GO" id="GO:0046167">
    <property type="term" value="P:glycerol-3-phosphate biosynthetic process"/>
    <property type="evidence" value="ECO:0007669"/>
    <property type="project" value="UniProtKB-UniRule"/>
</dbReference>
<evidence type="ECO:0000256" key="14">
    <source>
        <dbReference type="PIRSR" id="PIRSR000114-1"/>
    </source>
</evidence>
<evidence type="ECO:0000256" key="17">
    <source>
        <dbReference type="RuleBase" id="RU000437"/>
    </source>
</evidence>
<feature type="binding site" evidence="13">
    <location>
        <position position="251"/>
    </location>
    <ligand>
        <name>sn-glycerol 3-phosphate</name>
        <dbReference type="ChEBI" id="CHEBI:57597"/>
    </ligand>
</feature>
<dbReference type="InterPro" id="IPR006168">
    <property type="entry name" value="G3P_DH_NAD-dep"/>
</dbReference>
<gene>
    <name evidence="13" type="primary">gpsA</name>
    <name evidence="20" type="ORF">JIN78_12685</name>
</gene>
<evidence type="ECO:0000256" key="4">
    <source>
        <dbReference type="ARBA" id="ARBA00023002"/>
    </source>
</evidence>
<feature type="binding site" evidence="13">
    <location>
        <position position="188"/>
    </location>
    <ligand>
        <name>sn-glycerol 3-phosphate</name>
        <dbReference type="ChEBI" id="CHEBI:57597"/>
    </ligand>
</feature>
<keyword evidence="5 13" id="KW-0520">NAD</keyword>
<comment type="similarity">
    <text evidence="1 13 17">Belongs to the NAD-dependent glycerol-3-phosphate dehydrogenase family.</text>
</comment>
<keyword evidence="21" id="KW-1185">Reference proteome</keyword>
<feature type="domain" description="Glycerol-3-phosphate dehydrogenase NAD-dependent C-terminal" evidence="19">
    <location>
        <begin position="177"/>
        <end position="315"/>
    </location>
</feature>
<keyword evidence="7 13" id="KW-0594">Phospholipid biosynthesis</keyword>
<evidence type="ECO:0000259" key="18">
    <source>
        <dbReference type="Pfam" id="PF01210"/>
    </source>
</evidence>
<dbReference type="GO" id="GO:0006650">
    <property type="term" value="P:glycerophospholipid metabolic process"/>
    <property type="evidence" value="ECO:0007669"/>
    <property type="project" value="UniProtKB-UniRule"/>
</dbReference>
<comment type="caution">
    <text evidence="13">Lacks conserved residue(s) required for the propagation of feature annotation.</text>
</comment>
<name>A0A934VIB9_9BACT</name>
<sequence>MKTTIIGAGSWGTALGILAASNGHQVTLLTRDPEHAETMGATRANERYLPGVGLPEPVTASAQPAEALAGAELVLFVIPTSGYRETAQKLRDLMPPQAVLLTCAKGIERGSGLRMSQILSEIYPGHAIAVLSGPNHAEEIARGLPACAVIGAAEEELAIRLQDQFSTDTFRAYTSTDIAGIELGGAIKNVYALAAGIATGLKLGDNALAALATRSLAEMTRLGMALGGQAETFAGLSGVGDLIATCFSTHSRNHQVGLALAAGDTAEEAEKRLGMVAEGVPNTLSIYETSRKIDARTPLVDAMHAILYQNQPAPAVLHQLLTRDHRAEAD</sequence>
<comment type="caution">
    <text evidence="20">The sequence shown here is derived from an EMBL/GenBank/DDBJ whole genome shotgun (WGS) entry which is preliminary data.</text>
</comment>
<dbReference type="NCBIfam" id="NF000940">
    <property type="entry name" value="PRK00094.1-2"/>
    <property type="match status" value="1"/>
</dbReference>
<evidence type="ECO:0000256" key="12">
    <source>
        <dbReference type="ARBA" id="ARBA00080511"/>
    </source>
</evidence>
<dbReference type="InterPro" id="IPR036291">
    <property type="entry name" value="NAD(P)-bd_dom_sf"/>
</dbReference>
<feature type="binding site" evidence="13">
    <location>
        <position position="278"/>
    </location>
    <ligand>
        <name>NADPH</name>
        <dbReference type="ChEBI" id="CHEBI:57783"/>
    </ligand>
</feature>
<dbReference type="PANTHER" id="PTHR11728:SF1">
    <property type="entry name" value="GLYCEROL-3-PHOSPHATE DEHYDROGENASE [NAD(+)] 2, CHLOROPLASTIC"/>
    <property type="match status" value="1"/>
</dbReference>
<feature type="binding site" evidence="13">
    <location>
        <position position="137"/>
    </location>
    <ligand>
        <name>NADPH</name>
        <dbReference type="ChEBI" id="CHEBI:57783"/>
    </ligand>
</feature>
<dbReference type="FunFam" id="3.40.50.720:FF:000019">
    <property type="entry name" value="Glycerol-3-phosphate dehydrogenase [NAD(P)+]"/>
    <property type="match status" value="1"/>
</dbReference>
<dbReference type="GO" id="GO:0005975">
    <property type="term" value="P:carbohydrate metabolic process"/>
    <property type="evidence" value="ECO:0007669"/>
    <property type="project" value="InterPro"/>
</dbReference>
<feature type="binding site" evidence="13">
    <location>
        <position position="253"/>
    </location>
    <ligand>
        <name>sn-glycerol 3-phosphate</name>
        <dbReference type="ChEBI" id="CHEBI:57597"/>
    </ligand>
</feature>
<feature type="binding site" evidence="13">
    <location>
        <position position="276"/>
    </location>
    <ligand>
        <name>NADPH</name>
        <dbReference type="ChEBI" id="CHEBI:57783"/>
    </ligand>
</feature>
<accession>A0A934VIB9</accession>
<dbReference type="Gene3D" id="3.40.50.720">
    <property type="entry name" value="NAD(P)-binding Rossmann-like Domain"/>
    <property type="match status" value="1"/>
</dbReference>
<dbReference type="InterPro" id="IPR011128">
    <property type="entry name" value="G3P_DH_NAD-dep_N"/>
</dbReference>
<proteinExistence type="inferred from homology"/>
<protein>
    <recommendedName>
        <fullName evidence="11 13">Glycerol-3-phosphate dehydrogenase [NAD(P)+]</fullName>
        <ecNumber evidence="10 13">1.1.1.94</ecNumber>
    </recommendedName>
    <alternativeName>
        <fullName evidence="13">NAD(P)(+)-dependent glycerol-3-phosphate dehydrogenase</fullName>
    </alternativeName>
    <alternativeName>
        <fullName evidence="12 13">NAD(P)H-dependent dihydroxyacetone-phosphate reductase</fullName>
    </alternativeName>
</protein>
<comment type="subcellular location">
    <subcellularLocation>
        <location evidence="13">Cytoplasm</location>
    </subcellularLocation>
</comment>
<dbReference type="Gene3D" id="1.10.1040.10">
    <property type="entry name" value="N-(1-d-carboxylethyl)-l-norvaline Dehydrogenase, domain 2"/>
    <property type="match status" value="1"/>
</dbReference>
<dbReference type="InterPro" id="IPR008927">
    <property type="entry name" value="6-PGluconate_DH-like_C_sf"/>
</dbReference>
<feature type="binding site" evidence="15">
    <location>
        <position position="105"/>
    </location>
    <ligand>
        <name>substrate</name>
    </ligand>
</feature>
<feature type="binding site" evidence="13">
    <location>
        <position position="10"/>
    </location>
    <ligand>
        <name>NADPH</name>
        <dbReference type="ChEBI" id="CHEBI:57783"/>
    </ligand>
</feature>